<dbReference type="AlphaFoldDB" id="A0A0D0BZW5"/>
<dbReference type="Proteomes" id="UP000054538">
    <property type="component" value="Unassembled WGS sequence"/>
</dbReference>
<gene>
    <name evidence="1" type="ORF">PAXRUDRAFT_835295</name>
</gene>
<organism evidence="1 2">
    <name type="scientific">Paxillus rubicundulus Ve08.2h10</name>
    <dbReference type="NCBI Taxonomy" id="930991"/>
    <lineage>
        <taxon>Eukaryota</taxon>
        <taxon>Fungi</taxon>
        <taxon>Dikarya</taxon>
        <taxon>Basidiomycota</taxon>
        <taxon>Agaricomycotina</taxon>
        <taxon>Agaricomycetes</taxon>
        <taxon>Agaricomycetidae</taxon>
        <taxon>Boletales</taxon>
        <taxon>Paxilineae</taxon>
        <taxon>Paxillaceae</taxon>
        <taxon>Paxillus</taxon>
    </lineage>
</organism>
<reference evidence="2" key="2">
    <citation type="submission" date="2015-01" db="EMBL/GenBank/DDBJ databases">
        <title>Evolutionary Origins and Diversification of the Mycorrhizal Mutualists.</title>
        <authorList>
            <consortium name="DOE Joint Genome Institute"/>
            <consortium name="Mycorrhizal Genomics Consortium"/>
            <person name="Kohler A."/>
            <person name="Kuo A."/>
            <person name="Nagy L.G."/>
            <person name="Floudas D."/>
            <person name="Copeland A."/>
            <person name="Barry K.W."/>
            <person name="Cichocki N."/>
            <person name="Veneault-Fourrey C."/>
            <person name="LaButti K."/>
            <person name="Lindquist E.A."/>
            <person name="Lipzen A."/>
            <person name="Lundell T."/>
            <person name="Morin E."/>
            <person name="Murat C."/>
            <person name="Riley R."/>
            <person name="Ohm R."/>
            <person name="Sun H."/>
            <person name="Tunlid A."/>
            <person name="Henrissat B."/>
            <person name="Grigoriev I.V."/>
            <person name="Hibbett D.S."/>
            <person name="Martin F."/>
        </authorList>
    </citation>
    <scope>NUCLEOTIDE SEQUENCE [LARGE SCALE GENOMIC DNA]</scope>
    <source>
        <strain evidence="2">Ve08.2h10</strain>
    </source>
</reference>
<name>A0A0D0BZW5_9AGAM</name>
<evidence type="ECO:0000313" key="1">
    <source>
        <dbReference type="EMBL" id="KIK76617.1"/>
    </source>
</evidence>
<reference evidence="1 2" key="1">
    <citation type="submission" date="2014-04" db="EMBL/GenBank/DDBJ databases">
        <authorList>
            <consortium name="DOE Joint Genome Institute"/>
            <person name="Kuo A."/>
            <person name="Kohler A."/>
            <person name="Jargeat P."/>
            <person name="Nagy L.G."/>
            <person name="Floudas D."/>
            <person name="Copeland A."/>
            <person name="Barry K.W."/>
            <person name="Cichocki N."/>
            <person name="Veneault-Fourrey C."/>
            <person name="LaButti K."/>
            <person name="Lindquist E.A."/>
            <person name="Lipzen A."/>
            <person name="Lundell T."/>
            <person name="Morin E."/>
            <person name="Murat C."/>
            <person name="Sun H."/>
            <person name="Tunlid A."/>
            <person name="Henrissat B."/>
            <person name="Grigoriev I.V."/>
            <person name="Hibbett D.S."/>
            <person name="Martin F."/>
            <person name="Nordberg H.P."/>
            <person name="Cantor M.N."/>
            <person name="Hua S.X."/>
        </authorList>
    </citation>
    <scope>NUCLEOTIDE SEQUENCE [LARGE SCALE GENOMIC DNA]</scope>
    <source>
        <strain evidence="1 2">Ve08.2h10</strain>
    </source>
</reference>
<sequence>MFPYYILPPNSVHLARFARFKLLPFLNAVPVEIESLLELVKLGSERWNCISKDGEESSRYVFLRSTAQSLTVTTA</sequence>
<dbReference type="EMBL" id="KN827390">
    <property type="protein sequence ID" value="KIK76617.1"/>
    <property type="molecule type" value="Genomic_DNA"/>
</dbReference>
<proteinExistence type="predicted"/>
<accession>A0A0D0BZW5</accession>
<keyword evidence="2" id="KW-1185">Reference proteome</keyword>
<protein>
    <submittedName>
        <fullName evidence="1">Uncharacterized protein</fullName>
    </submittedName>
</protein>
<dbReference type="HOGENOM" id="CLU_2671773_0_0_1"/>
<dbReference type="InParanoid" id="A0A0D0BZW5"/>
<evidence type="ECO:0000313" key="2">
    <source>
        <dbReference type="Proteomes" id="UP000054538"/>
    </source>
</evidence>